<dbReference type="OrthoDB" id="10037790at2759"/>
<gene>
    <name evidence="3" type="primary">LOC113793754</name>
</gene>
<dbReference type="Proteomes" id="UP000515146">
    <property type="component" value="Unplaced"/>
</dbReference>
<sequence length="182" mass="21049">MCVFSLILEIGSKFFENIYIIYSKIIMIKFLLRLPLNRYVITASALGVVGSTICIITLKYSQYSVLRKPFCAMAIEEINRNEAALRLVGEPVKIQPPDLVDKQRNRVGQDQADFWLPFQGSKRNGLLHIEADRIEQKNQDNNGNDNDNGWQLKRIEMKLNDMPDKLLIVYKRKKICSSMRKP</sequence>
<evidence type="ECO:0000313" key="3">
    <source>
        <dbReference type="RefSeq" id="XP_027199627.1"/>
    </source>
</evidence>
<protein>
    <submittedName>
        <fullName evidence="3">Uncharacterized protein LOC113793754</fullName>
    </submittedName>
</protein>
<dbReference type="GO" id="GO:0033617">
    <property type="term" value="P:mitochondrial respiratory chain complex IV assembly"/>
    <property type="evidence" value="ECO:0007669"/>
    <property type="project" value="TreeGrafter"/>
</dbReference>
<keyword evidence="1" id="KW-1133">Transmembrane helix</keyword>
<dbReference type="KEGG" id="dpte:113793754"/>
<name>A0A6P6Y2A3_DERPT</name>
<dbReference type="RefSeq" id="XP_027199627.1">
    <property type="nucleotide sequence ID" value="XM_027343826.1"/>
</dbReference>
<reference evidence="3" key="1">
    <citation type="submission" date="2025-08" db="UniProtKB">
        <authorList>
            <consortium name="RefSeq"/>
        </authorList>
    </citation>
    <scope>IDENTIFICATION</scope>
    <source>
        <strain evidence="3">Airmid</strain>
    </source>
</reference>
<feature type="transmembrane region" description="Helical" evidence="1">
    <location>
        <begin position="39"/>
        <end position="58"/>
    </location>
</feature>
<dbReference type="PANTHER" id="PTHR47148">
    <property type="entry name" value="CYTOCHROME C OXIDASE ASSEMBLY FACTOR 1 HOMOLOG"/>
    <property type="match status" value="1"/>
</dbReference>
<dbReference type="InParanoid" id="A0A6P6Y2A3"/>
<accession>A0A6P6Y2A3</accession>
<evidence type="ECO:0000313" key="2">
    <source>
        <dbReference type="Proteomes" id="UP000515146"/>
    </source>
</evidence>
<dbReference type="GO" id="GO:0005743">
    <property type="term" value="C:mitochondrial inner membrane"/>
    <property type="evidence" value="ECO:0007669"/>
    <property type="project" value="TreeGrafter"/>
</dbReference>
<proteinExistence type="predicted"/>
<dbReference type="InterPro" id="IPR014807">
    <property type="entry name" value="Coa1"/>
</dbReference>
<dbReference type="OMA" id="GSTICII"/>
<keyword evidence="1" id="KW-0812">Transmembrane</keyword>
<organism evidence="2 3">
    <name type="scientific">Dermatophagoides pteronyssinus</name>
    <name type="common">European house dust mite</name>
    <dbReference type="NCBI Taxonomy" id="6956"/>
    <lineage>
        <taxon>Eukaryota</taxon>
        <taxon>Metazoa</taxon>
        <taxon>Ecdysozoa</taxon>
        <taxon>Arthropoda</taxon>
        <taxon>Chelicerata</taxon>
        <taxon>Arachnida</taxon>
        <taxon>Acari</taxon>
        <taxon>Acariformes</taxon>
        <taxon>Sarcoptiformes</taxon>
        <taxon>Astigmata</taxon>
        <taxon>Psoroptidia</taxon>
        <taxon>Analgoidea</taxon>
        <taxon>Pyroglyphidae</taxon>
        <taxon>Dermatophagoidinae</taxon>
        <taxon>Dermatophagoides</taxon>
    </lineage>
</organism>
<keyword evidence="1" id="KW-0472">Membrane</keyword>
<keyword evidence="2" id="KW-1185">Reference proteome</keyword>
<dbReference type="FunCoup" id="A0A6P6Y2A3">
    <property type="interactions" value="64"/>
</dbReference>
<evidence type="ECO:0000256" key="1">
    <source>
        <dbReference type="SAM" id="Phobius"/>
    </source>
</evidence>
<dbReference type="GO" id="GO:0032981">
    <property type="term" value="P:mitochondrial respiratory chain complex I assembly"/>
    <property type="evidence" value="ECO:0007669"/>
    <property type="project" value="TreeGrafter"/>
</dbReference>
<dbReference type="PANTHER" id="PTHR47148:SF1">
    <property type="entry name" value="CYTOCHROME C OXIDASE ASSEMBLY FACTOR 1 HOMOLOG"/>
    <property type="match status" value="1"/>
</dbReference>
<dbReference type="Pfam" id="PF08695">
    <property type="entry name" value="Coa1"/>
    <property type="match status" value="1"/>
</dbReference>
<dbReference type="AlphaFoldDB" id="A0A6P6Y2A3"/>